<accession>A0A6C0FQ74</accession>
<protein>
    <submittedName>
        <fullName evidence="1">Uncharacterized protein</fullName>
    </submittedName>
</protein>
<keyword evidence="2" id="KW-1185">Reference proteome</keyword>
<dbReference type="AlphaFoldDB" id="A0A6C0FQ74"/>
<proteinExistence type="predicted"/>
<evidence type="ECO:0000313" key="1">
    <source>
        <dbReference type="EMBL" id="QHT59286.1"/>
    </source>
</evidence>
<dbReference type="KEGG" id="plyc:GXP70_04410"/>
<dbReference type="RefSeq" id="WP_162355353.1">
    <property type="nucleotide sequence ID" value="NZ_CP048209.1"/>
</dbReference>
<dbReference type="EMBL" id="CP048209">
    <property type="protein sequence ID" value="QHT59286.1"/>
    <property type="molecule type" value="Genomic_DNA"/>
</dbReference>
<gene>
    <name evidence="1" type="ORF">GXP70_04410</name>
</gene>
<sequence>MAEEIRLKIKPDFLLLARERAALQFAALREFYEPYAPYTDEMTVRNKARNLKRLIPATTSRMQG</sequence>
<name>A0A6C0FQ74_9BACL</name>
<organism evidence="1 2">
    <name type="scientific">Paenibacillus lycopersici</name>
    <dbReference type="NCBI Taxonomy" id="2704462"/>
    <lineage>
        <taxon>Bacteria</taxon>
        <taxon>Bacillati</taxon>
        <taxon>Bacillota</taxon>
        <taxon>Bacilli</taxon>
        <taxon>Bacillales</taxon>
        <taxon>Paenibacillaceae</taxon>
        <taxon>Paenibacillus</taxon>
    </lineage>
</organism>
<evidence type="ECO:0000313" key="2">
    <source>
        <dbReference type="Proteomes" id="UP000476064"/>
    </source>
</evidence>
<dbReference type="Proteomes" id="UP000476064">
    <property type="component" value="Chromosome"/>
</dbReference>
<reference evidence="1 2" key="1">
    <citation type="submission" date="2020-01" db="EMBL/GenBank/DDBJ databases">
        <title>Paenibacillus sp. nov., isolated from tomato rhizosphere.</title>
        <authorList>
            <person name="Weon H.-Y."/>
            <person name="Lee S.A."/>
        </authorList>
    </citation>
    <scope>NUCLEOTIDE SEQUENCE [LARGE SCALE GENOMIC DNA]</scope>
    <source>
        <strain evidence="1 2">12200R-189</strain>
    </source>
</reference>